<dbReference type="EMBL" id="QQNA01000097">
    <property type="protein sequence ID" value="RDG37567.1"/>
    <property type="molecule type" value="Genomic_DNA"/>
</dbReference>
<name>A0A370B6W4_9ACTN</name>
<proteinExistence type="predicted"/>
<accession>A0A370B6W4</accession>
<keyword evidence="2" id="KW-1185">Reference proteome</keyword>
<protein>
    <submittedName>
        <fullName evidence="1">Uncharacterized protein</fullName>
    </submittedName>
</protein>
<dbReference type="RefSeq" id="WP_114624081.1">
    <property type="nucleotide sequence ID" value="NZ_QQNA01000097.1"/>
</dbReference>
<gene>
    <name evidence="1" type="ORF">DVH02_13710</name>
</gene>
<evidence type="ECO:0000313" key="1">
    <source>
        <dbReference type="EMBL" id="RDG37567.1"/>
    </source>
</evidence>
<sequence length="99" mass="11559">MSEFIVRLFGPLWSGLFPSAGQRREPLGRSPIPVDLRFEVDRPVVVFVESCLVEPDGAHRALLQPCVRAEFERWERVRQWRRRQRRRALWLGAYGAEAA</sequence>
<dbReference type="AlphaFoldDB" id="A0A370B6W4"/>
<reference evidence="1 2" key="1">
    <citation type="submission" date="2018-07" db="EMBL/GenBank/DDBJ databases">
        <title>Streptomyces species from bats.</title>
        <authorList>
            <person name="Dunlap C."/>
        </authorList>
    </citation>
    <scope>NUCLEOTIDE SEQUENCE [LARGE SCALE GENOMIC DNA]</scope>
    <source>
        <strain evidence="1 2">AC230</strain>
    </source>
</reference>
<evidence type="ECO:0000313" key="2">
    <source>
        <dbReference type="Proteomes" id="UP000253741"/>
    </source>
</evidence>
<organism evidence="1 2">
    <name type="scientific">Streptomyces corynorhini</name>
    <dbReference type="NCBI Taxonomy" id="2282652"/>
    <lineage>
        <taxon>Bacteria</taxon>
        <taxon>Bacillati</taxon>
        <taxon>Actinomycetota</taxon>
        <taxon>Actinomycetes</taxon>
        <taxon>Kitasatosporales</taxon>
        <taxon>Streptomycetaceae</taxon>
        <taxon>Streptomyces</taxon>
    </lineage>
</organism>
<comment type="caution">
    <text evidence="1">The sequence shown here is derived from an EMBL/GenBank/DDBJ whole genome shotgun (WGS) entry which is preliminary data.</text>
</comment>
<dbReference type="Proteomes" id="UP000253741">
    <property type="component" value="Unassembled WGS sequence"/>
</dbReference>